<dbReference type="InterPro" id="IPR035992">
    <property type="entry name" value="Ricin_B-like_lectins"/>
</dbReference>
<dbReference type="STRING" id="71717.A0A4Y7TXR4"/>
<organism evidence="1 2">
    <name type="scientific">Coprinellus micaceus</name>
    <name type="common">Glistening ink-cap mushroom</name>
    <name type="synonym">Coprinus micaceus</name>
    <dbReference type="NCBI Taxonomy" id="71717"/>
    <lineage>
        <taxon>Eukaryota</taxon>
        <taxon>Fungi</taxon>
        <taxon>Dikarya</taxon>
        <taxon>Basidiomycota</taxon>
        <taxon>Agaricomycotina</taxon>
        <taxon>Agaricomycetes</taxon>
        <taxon>Agaricomycetidae</taxon>
        <taxon>Agaricales</taxon>
        <taxon>Agaricineae</taxon>
        <taxon>Psathyrellaceae</taxon>
        <taxon>Coprinellus</taxon>
    </lineage>
</organism>
<dbReference type="SUPFAM" id="SSF50370">
    <property type="entry name" value="Ricin B-like lectins"/>
    <property type="match status" value="1"/>
</dbReference>
<evidence type="ECO:0000313" key="1">
    <source>
        <dbReference type="EMBL" id="TEB38784.1"/>
    </source>
</evidence>
<sequence length="147" mass="16517">MTMTSNTPKAILAPDEDLGFPAGYFVLRNTGSDRMLDVEMGKVDDGVEILLFPETEKSLVEGFRDRMANNQVFFIDDTGALCSRSSGHAVDVKGDRLVLRHRKPTSYPYPNRVSHPLPKFRLNQHTGEITVHFQCDPTYPHPRGTNV</sequence>
<gene>
    <name evidence="1" type="ORF">FA13DRAFT_403319</name>
</gene>
<dbReference type="OrthoDB" id="9895617at2759"/>
<dbReference type="AlphaFoldDB" id="A0A4Y7TXR4"/>
<comment type="caution">
    <text evidence="1">The sequence shown here is derived from an EMBL/GenBank/DDBJ whole genome shotgun (WGS) entry which is preliminary data.</text>
</comment>
<dbReference type="Proteomes" id="UP000298030">
    <property type="component" value="Unassembled WGS sequence"/>
</dbReference>
<name>A0A4Y7TXR4_COPMI</name>
<evidence type="ECO:0000313" key="2">
    <source>
        <dbReference type="Proteomes" id="UP000298030"/>
    </source>
</evidence>
<dbReference type="EMBL" id="QPFP01000002">
    <property type="protein sequence ID" value="TEB38784.1"/>
    <property type="molecule type" value="Genomic_DNA"/>
</dbReference>
<proteinExistence type="predicted"/>
<dbReference type="Gene3D" id="2.80.10.50">
    <property type="match status" value="1"/>
</dbReference>
<keyword evidence="2" id="KW-1185">Reference proteome</keyword>
<reference evidence="1 2" key="1">
    <citation type="journal article" date="2019" name="Nat. Ecol. Evol.">
        <title>Megaphylogeny resolves global patterns of mushroom evolution.</title>
        <authorList>
            <person name="Varga T."/>
            <person name="Krizsan K."/>
            <person name="Foldi C."/>
            <person name="Dima B."/>
            <person name="Sanchez-Garcia M."/>
            <person name="Sanchez-Ramirez S."/>
            <person name="Szollosi G.J."/>
            <person name="Szarkandi J.G."/>
            <person name="Papp V."/>
            <person name="Albert L."/>
            <person name="Andreopoulos W."/>
            <person name="Angelini C."/>
            <person name="Antonin V."/>
            <person name="Barry K.W."/>
            <person name="Bougher N.L."/>
            <person name="Buchanan P."/>
            <person name="Buyck B."/>
            <person name="Bense V."/>
            <person name="Catcheside P."/>
            <person name="Chovatia M."/>
            <person name="Cooper J."/>
            <person name="Damon W."/>
            <person name="Desjardin D."/>
            <person name="Finy P."/>
            <person name="Geml J."/>
            <person name="Haridas S."/>
            <person name="Hughes K."/>
            <person name="Justo A."/>
            <person name="Karasinski D."/>
            <person name="Kautmanova I."/>
            <person name="Kiss B."/>
            <person name="Kocsube S."/>
            <person name="Kotiranta H."/>
            <person name="LaButti K.M."/>
            <person name="Lechner B.E."/>
            <person name="Liimatainen K."/>
            <person name="Lipzen A."/>
            <person name="Lukacs Z."/>
            <person name="Mihaltcheva S."/>
            <person name="Morgado L.N."/>
            <person name="Niskanen T."/>
            <person name="Noordeloos M.E."/>
            <person name="Ohm R.A."/>
            <person name="Ortiz-Santana B."/>
            <person name="Ovrebo C."/>
            <person name="Racz N."/>
            <person name="Riley R."/>
            <person name="Savchenko A."/>
            <person name="Shiryaev A."/>
            <person name="Soop K."/>
            <person name="Spirin V."/>
            <person name="Szebenyi C."/>
            <person name="Tomsovsky M."/>
            <person name="Tulloss R.E."/>
            <person name="Uehling J."/>
            <person name="Grigoriev I.V."/>
            <person name="Vagvolgyi C."/>
            <person name="Papp T."/>
            <person name="Martin F.M."/>
            <person name="Miettinen O."/>
            <person name="Hibbett D.S."/>
            <person name="Nagy L.G."/>
        </authorList>
    </citation>
    <scope>NUCLEOTIDE SEQUENCE [LARGE SCALE GENOMIC DNA]</scope>
    <source>
        <strain evidence="1 2">FP101781</strain>
    </source>
</reference>
<protein>
    <submittedName>
        <fullName evidence="1">Uncharacterized protein</fullName>
    </submittedName>
</protein>
<dbReference type="CDD" id="cd00161">
    <property type="entry name" value="beta-trefoil_Ricin-like"/>
    <property type="match status" value="1"/>
</dbReference>
<accession>A0A4Y7TXR4</accession>